<dbReference type="AlphaFoldDB" id="A0A0F5FUU6"/>
<keyword evidence="4" id="KW-1185">Reference proteome</keyword>
<dbReference type="SUPFAM" id="SSF50346">
    <property type="entry name" value="PRC-barrel domain"/>
    <property type="match status" value="1"/>
</dbReference>
<dbReference type="PATRIC" id="fig|443610.3.peg.3874"/>
<dbReference type="RefSeq" id="WP_160299957.1">
    <property type="nucleotide sequence ID" value="NZ_JZEX01000061.1"/>
</dbReference>
<name>A0A0F5FUU6_9HYPH</name>
<dbReference type="Proteomes" id="UP000033632">
    <property type="component" value="Unassembled WGS sequence"/>
</dbReference>
<keyword evidence="1" id="KW-0732">Signal</keyword>
<dbReference type="Gene3D" id="2.30.30.240">
    <property type="entry name" value="PRC-barrel domain"/>
    <property type="match status" value="1"/>
</dbReference>
<feature type="chain" id="PRO_5002486920" description="PRC-barrel domain-containing protein" evidence="1">
    <location>
        <begin position="22"/>
        <end position="156"/>
    </location>
</feature>
<dbReference type="OrthoDB" id="7876889at2"/>
<reference evidence="3 4" key="1">
    <citation type="submission" date="2015-03" db="EMBL/GenBank/DDBJ databases">
        <authorList>
            <person name="Hassan Y.I."/>
            <person name="Lepp D."/>
            <person name="Li X.-Z."/>
            <person name="Zhou T."/>
        </authorList>
    </citation>
    <scope>NUCLEOTIDE SEQUENCE [LARGE SCALE GENOMIC DNA]</scope>
    <source>
        <strain evidence="3 4">BD-c194</strain>
    </source>
</reference>
<evidence type="ECO:0000313" key="3">
    <source>
        <dbReference type="EMBL" id="KKB12588.1"/>
    </source>
</evidence>
<gene>
    <name evidence="3" type="ORF">VE25_06600</name>
</gene>
<dbReference type="InterPro" id="IPR011033">
    <property type="entry name" value="PRC_barrel-like_sf"/>
</dbReference>
<protein>
    <recommendedName>
        <fullName evidence="2">PRC-barrel domain-containing protein</fullName>
    </recommendedName>
</protein>
<feature type="domain" description="PRC-barrel" evidence="2">
    <location>
        <begin position="65"/>
        <end position="119"/>
    </location>
</feature>
<evidence type="ECO:0000313" key="4">
    <source>
        <dbReference type="Proteomes" id="UP000033632"/>
    </source>
</evidence>
<comment type="caution">
    <text evidence="3">The sequence shown here is derived from an EMBL/GenBank/DDBJ whole genome shotgun (WGS) entry which is preliminary data.</text>
</comment>
<dbReference type="STRING" id="443610.VE25_06600"/>
<dbReference type="EMBL" id="JZEX01000061">
    <property type="protein sequence ID" value="KKB12588.1"/>
    <property type="molecule type" value="Genomic_DNA"/>
</dbReference>
<evidence type="ECO:0000256" key="1">
    <source>
        <dbReference type="SAM" id="SignalP"/>
    </source>
</evidence>
<proteinExistence type="predicted"/>
<dbReference type="Pfam" id="PF05239">
    <property type="entry name" value="PRC"/>
    <property type="match status" value="1"/>
</dbReference>
<accession>A0A0F5FUU6</accession>
<evidence type="ECO:0000259" key="2">
    <source>
        <dbReference type="Pfam" id="PF05239"/>
    </source>
</evidence>
<sequence length="156" mass="16457">MLNKSITALVLAALIAPTATAQQPTPSAPSNLERERTELDAVGLTPPTILSEGHTLAAGEIMALDFFGRSIYASEDQDAEIIGTIEDLVISPSGSIASVILDVGSYLGDPGRSIAVDFQILVPTEMPDGETRWVLETTPEALSAAPPFQRPQENAN</sequence>
<dbReference type="InterPro" id="IPR027275">
    <property type="entry name" value="PRC-brl_dom"/>
</dbReference>
<feature type="signal peptide" evidence="1">
    <location>
        <begin position="1"/>
        <end position="21"/>
    </location>
</feature>
<organism evidence="3 4">
    <name type="scientific">Devosia geojensis</name>
    <dbReference type="NCBI Taxonomy" id="443610"/>
    <lineage>
        <taxon>Bacteria</taxon>
        <taxon>Pseudomonadati</taxon>
        <taxon>Pseudomonadota</taxon>
        <taxon>Alphaproteobacteria</taxon>
        <taxon>Hyphomicrobiales</taxon>
        <taxon>Devosiaceae</taxon>
        <taxon>Devosia</taxon>
    </lineage>
</organism>